<feature type="compositionally biased region" description="Basic and acidic residues" evidence="6">
    <location>
        <begin position="261"/>
        <end position="270"/>
    </location>
</feature>
<evidence type="ECO:0000256" key="5">
    <source>
        <dbReference type="ARBA" id="ARBA00023242"/>
    </source>
</evidence>
<keyword evidence="8" id="KW-1185">Reference proteome</keyword>
<dbReference type="InterPro" id="IPR039924">
    <property type="entry name" value="ICln/Lot5/Saf5"/>
</dbReference>
<comment type="subcellular location">
    <subcellularLocation>
        <location evidence="2">Cytoplasm</location>
    </subcellularLocation>
    <subcellularLocation>
        <location evidence="1">Nucleus</location>
    </subcellularLocation>
</comment>
<evidence type="ECO:0000313" key="7">
    <source>
        <dbReference type="EMBL" id="KAJ4463923.1"/>
    </source>
</evidence>
<reference evidence="7" key="1">
    <citation type="submission" date="2022-08" db="EMBL/GenBank/DDBJ databases">
        <title>A Global Phylogenomic Analysis of the Shiitake Genus Lentinula.</title>
        <authorList>
            <consortium name="DOE Joint Genome Institute"/>
            <person name="Sierra-Patev S."/>
            <person name="Min B."/>
            <person name="Naranjo-Ortiz M."/>
            <person name="Looney B."/>
            <person name="Konkel Z."/>
            <person name="Slot J.C."/>
            <person name="Sakamoto Y."/>
            <person name="Steenwyk J.L."/>
            <person name="Rokas A."/>
            <person name="Carro J."/>
            <person name="Camarero S."/>
            <person name="Ferreira P."/>
            <person name="Molpeceres G."/>
            <person name="Ruiz-Duenas F.J."/>
            <person name="Serrano A."/>
            <person name="Henrissat B."/>
            <person name="Drula E."/>
            <person name="Hughes K.W."/>
            <person name="Mata J.L."/>
            <person name="Ishikawa N.K."/>
            <person name="Vargas-Isla R."/>
            <person name="Ushijima S."/>
            <person name="Smith C.A."/>
            <person name="Ahrendt S."/>
            <person name="Andreopoulos W."/>
            <person name="He G."/>
            <person name="Labutti K."/>
            <person name="Lipzen A."/>
            <person name="Ng V."/>
            <person name="Riley R."/>
            <person name="Sandor L."/>
            <person name="Barry K."/>
            <person name="Martinez A.T."/>
            <person name="Xiao Y."/>
            <person name="Gibbons J.G."/>
            <person name="Terashima K."/>
            <person name="Grigoriev I.V."/>
            <person name="Hibbett D.S."/>
        </authorList>
    </citation>
    <scope>NUCLEOTIDE SEQUENCE</scope>
    <source>
        <strain evidence="7">RHP3577 ss4</strain>
    </source>
</reference>
<dbReference type="Pfam" id="PF03517">
    <property type="entry name" value="Voldacs"/>
    <property type="match status" value="1"/>
</dbReference>
<sequence length="270" mass="29530">MAATLVTSVPGFVTPEEHRIIVGSTPASFNDIPPVLRHKEESVSVTFEPSLDGFSEDDAKEGILYVLESVLIFMSKTGKGFQIEYPSITLHAVSRGDTPPSIYCQLDESSAKAMEMLVDPEAPKTNGNVKNPSADESDEEDENEEEETQEDMDMRVLNIVPSRVESLDPIFEALSLCAALHPDPPGSDDEEDFDEALIDAPDDTFEVFTGTEDEELSEVGRAALAHLESIIYDPFEKQQQREPEDPEVVAAGENGNAQPTKEVEEGDGKV</sequence>
<dbReference type="Gene3D" id="2.30.29.30">
    <property type="entry name" value="Pleckstrin-homology domain (PH domain)/Phosphotyrosine-binding domain (PTB)"/>
    <property type="match status" value="1"/>
</dbReference>
<name>A0ABQ8UZ64_9AGAR</name>
<feature type="region of interest" description="Disordered" evidence="6">
    <location>
        <begin position="234"/>
        <end position="270"/>
    </location>
</feature>
<dbReference type="PRINTS" id="PR01348">
    <property type="entry name" value="ICLNCHANNEL"/>
</dbReference>
<evidence type="ECO:0000313" key="8">
    <source>
        <dbReference type="Proteomes" id="UP001150217"/>
    </source>
</evidence>
<accession>A0ABQ8UZ64</accession>
<protein>
    <submittedName>
        <fullName evidence="7">Regulator of volume decrease after cellular swelling-domain-containing protein</fullName>
    </submittedName>
</protein>
<feature type="compositionally biased region" description="Acidic residues" evidence="6">
    <location>
        <begin position="135"/>
        <end position="151"/>
    </location>
</feature>
<dbReference type="EMBL" id="JANVFT010000150">
    <property type="protein sequence ID" value="KAJ4463923.1"/>
    <property type="molecule type" value="Genomic_DNA"/>
</dbReference>
<comment type="caution">
    <text evidence="7">The sequence shown here is derived from an EMBL/GenBank/DDBJ whole genome shotgun (WGS) entry which is preliminary data.</text>
</comment>
<dbReference type="PANTHER" id="PTHR21399">
    <property type="entry name" value="CHLORIDE CONDUCTANCE REGULATORY PROTEIN ICLN"/>
    <property type="match status" value="1"/>
</dbReference>
<dbReference type="Proteomes" id="UP001150217">
    <property type="component" value="Unassembled WGS sequence"/>
</dbReference>
<feature type="compositionally biased region" description="Basic and acidic residues" evidence="6">
    <location>
        <begin position="234"/>
        <end position="243"/>
    </location>
</feature>
<evidence type="ECO:0000256" key="2">
    <source>
        <dbReference type="ARBA" id="ARBA00004496"/>
    </source>
</evidence>
<evidence type="ECO:0000256" key="1">
    <source>
        <dbReference type="ARBA" id="ARBA00004123"/>
    </source>
</evidence>
<evidence type="ECO:0000256" key="6">
    <source>
        <dbReference type="SAM" id="MobiDB-lite"/>
    </source>
</evidence>
<dbReference type="InterPro" id="IPR003521">
    <property type="entry name" value="ICln"/>
</dbReference>
<dbReference type="InterPro" id="IPR011993">
    <property type="entry name" value="PH-like_dom_sf"/>
</dbReference>
<feature type="region of interest" description="Disordered" evidence="6">
    <location>
        <begin position="120"/>
        <end position="151"/>
    </location>
</feature>
<comment type="similarity">
    <text evidence="3">Belongs to the pICln (TC 1.A.47) family.</text>
</comment>
<keyword evidence="4" id="KW-0963">Cytoplasm</keyword>
<dbReference type="PANTHER" id="PTHR21399:SF0">
    <property type="entry name" value="METHYLOSOME SUBUNIT PICLN"/>
    <property type="match status" value="1"/>
</dbReference>
<evidence type="ECO:0000256" key="3">
    <source>
        <dbReference type="ARBA" id="ARBA00007054"/>
    </source>
</evidence>
<proteinExistence type="inferred from homology"/>
<organism evidence="7 8">
    <name type="scientific">Lentinula lateritia</name>
    <dbReference type="NCBI Taxonomy" id="40482"/>
    <lineage>
        <taxon>Eukaryota</taxon>
        <taxon>Fungi</taxon>
        <taxon>Dikarya</taxon>
        <taxon>Basidiomycota</taxon>
        <taxon>Agaricomycotina</taxon>
        <taxon>Agaricomycetes</taxon>
        <taxon>Agaricomycetidae</taxon>
        <taxon>Agaricales</taxon>
        <taxon>Marasmiineae</taxon>
        <taxon>Omphalotaceae</taxon>
        <taxon>Lentinula</taxon>
    </lineage>
</organism>
<evidence type="ECO:0000256" key="4">
    <source>
        <dbReference type="ARBA" id="ARBA00022490"/>
    </source>
</evidence>
<gene>
    <name evidence="7" type="ORF">C8R41DRAFT_860715</name>
</gene>
<keyword evidence="5" id="KW-0539">Nucleus</keyword>